<dbReference type="PANTHER" id="PTHR12815:SF47">
    <property type="entry name" value="TRANSLOCATION AND ASSEMBLY MODULE SUBUNIT TAMA"/>
    <property type="match status" value="1"/>
</dbReference>
<accession>A0A250FAR8</accession>
<sequence>MRKAFFRYSFVSGLCVLLCYLSACEATKRVAADDYLLRENKVYVNGTPTDDAKINNFIFQKPNSYILGLPVSLYIYNWANPYSEEEFVQWLDNHPRWHRFLNGFLSKKQVGRLQQSFLVSGIDHQLQKIGEAPVVLDTAQVRRSTKQLAAYYRSIGYFNAKVGDSVRKLTKIEKRTATVDYYIQTGERYYIDSLKTAITSPEIDSVYRLHLDKTLLKQGAPYQLADFAGERTRLYTLFRNKGFYTFQQSSINFEIVRDTVHKQKDRNLQVTTNIGDLIERDGDVVTTKKYKVHHINKIRIYTDYDSQTDKSALDSITYRDLIIYYKDKLHYRPRVLWRASGLRQGQLYSDTDRGNTYKQLNNLRVFRYPNMEFKYPAKDTLMNKLDANIYLSPLDKFSLRLTNEIKRSEIEAIGFGVGTAFSARNVFRGAETLELNLQGTFASQPSLNDSHFFNTSEISGDVRFIFPTILFPLNTRKLIPYYMTPQTILQAGMSYQTNIGIDKRTTSGLLRYIWNPREQKNKVIFDLINVQYVNNINPRNFFSIYQSTYERLNELSRKYHLGTAYVDNRGNLTPREGTFRFLEDIFNRNITVQAEDAVPLLGILERYNRITNNDFIVSSSYTYIFNSKSQFFERDFSQFRIKVEAAGGLLNTLASTYNVVKTDNNKNKIFGVEYAQFAKGEVDFIKHFPIGKQNSLAFRSFFGIAVPYGNSDNIPFSQSYFAGGTTDNRGFKAYRLGPGASQSVFDYNEANMKLTLNLEYRFQMLGAFKGALFTDVGNIWNVADNTPIADNKFVNFSSLKDVGISTGFGLRYDFNFFVIRLDMGVPTYDPAYEVGDRWIKKFKMKDVVFNFGINYPF</sequence>
<protein>
    <recommendedName>
        <fullName evidence="7">Bacterial surface antigen (D15) domain-containing protein</fullName>
    </recommendedName>
</protein>
<gene>
    <name evidence="8" type="ORF">CGC53_07595</name>
</gene>
<keyword evidence="9" id="KW-1185">Reference proteome</keyword>
<dbReference type="EMBL" id="CP022384">
    <property type="protein sequence ID" value="ATA82214.1"/>
    <property type="molecule type" value="Genomic_DNA"/>
</dbReference>
<evidence type="ECO:0000259" key="7">
    <source>
        <dbReference type="Pfam" id="PF01103"/>
    </source>
</evidence>
<evidence type="ECO:0000313" key="8">
    <source>
        <dbReference type="EMBL" id="ATA82214.1"/>
    </source>
</evidence>
<dbReference type="Proteomes" id="UP000217276">
    <property type="component" value="Chromosome"/>
</dbReference>
<evidence type="ECO:0000256" key="5">
    <source>
        <dbReference type="ARBA" id="ARBA00023237"/>
    </source>
</evidence>
<evidence type="ECO:0000256" key="6">
    <source>
        <dbReference type="SAM" id="SignalP"/>
    </source>
</evidence>
<keyword evidence="4" id="KW-0472">Membrane</keyword>
<evidence type="ECO:0000256" key="4">
    <source>
        <dbReference type="ARBA" id="ARBA00023136"/>
    </source>
</evidence>
<evidence type="ECO:0000256" key="2">
    <source>
        <dbReference type="ARBA" id="ARBA00022692"/>
    </source>
</evidence>
<evidence type="ECO:0000256" key="3">
    <source>
        <dbReference type="ARBA" id="ARBA00022729"/>
    </source>
</evidence>
<evidence type="ECO:0000313" key="9">
    <source>
        <dbReference type="Proteomes" id="UP000217276"/>
    </source>
</evidence>
<keyword evidence="2" id="KW-0812">Transmembrane</keyword>
<dbReference type="Gene3D" id="2.40.160.50">
    <property type="entry name" value="membrane protein fhac: a member of the omp85/tpsb transporter family"/>
    <property type="match status" value="1"/>
</dbReference>
<feature type="chain" id="PRO_5012128674" description="Bacterial surface antigen (D15) domain-containing protein" evidence="6">
    <location>
        <begin position="26"/>
        <end position="857"/>
    </location>
</feature>
<dbReference type="PANTHER" id="PTHR12815">
    <property type="entry name" value="SORTING AND ASSEMBLY MACHINERY SAMM50 PROTEIN FAMILY MEMBER"/>
    <property type="match status" value="1"/>
</dbReference>
<name>A0A250FAR8_9FLAO</name>
<reference evidence="9" key="1">
    <citation type="submission" date="2017-06" db="EMBL/GenBank/DDBJ databases">
        <title>Capnocytophaga spp. assemblies.</title>
        <authorList>
            <person name="Gulvik C.A."/>
        </authorList>
    </citation>
    <scope>NUCLEOTIDE SEQUENCE [LARGE SCALE GENOMIC DNA]</scope>
    <source>
        <strain evidence="9">H6253</strain>
    </source>
</reference>
<organism evidence="8 9">
    <name type="scientific">Capnocytophaga leadbetteri</name>
    <dbReference type="NCBI Taxonomy" id="327575"/>
    <lineage>
        <taxon>Bacteria</taxon>
        <taxon>Pseudomonadati</taxon>
        <taxon>Bacteroidota</taxon>
        <taxon>Flavobacteriia</taxon>
        <taxon>Flavobacteriales</taxon>
        <taxon>Flavobacteriaceae</taxon>
        <taxon>Capnocytophaga</taxon>
    </lineage>
</organism>
<evidence type="ECO:0000256" key="1">
    <source>
        <dbReference type="ARBA" id="ARBA00004370"/>
    </source>
</evidence>
<dbReference type="Pfam" id="PF01103">
    <property type="entry name" value="Omp85"/>
    <property type="match status" value="1"/>
</dbReference>
<keyword evidence="5" id="KW-0998">Cell outer membrane</keyword>
<dbReference type="InterPro" id="IPR039910">
    <property type="entry name" value="D15-like"/>
</dbReference>
<proteinExistence type="predicted"/>
<feature type="signal peptide" evidence="6">
    <location>
        <begin position="1"/>
        <end position="25"/>
    </location>
</feature>
<dbReference type="KEGG" id="clk:CGC53_07595"/>
<feature type="domain" description="Bacterial surface antigen (D15)" evidence="7">
    <location>
        <begin position="670"/>
        <end position="855"/>
    </location>
</feature>
<dbReference type="Gene3D" id="3.10.20.310">
    <property type="entry name" value="membrane protein fhac"/>
    <property type="match status" value="1"/>
</dbReference>
<comment type="subcellular location">
    <subcellularLocation>
        <location evidence="1">Membrane</location>
    </subcellularLocation>
</comment>
<keyword evidence="3 6" id="KW-0732">Signal</keyword>
<dbReference type="GO" id="GO:0019867">
    <property type="term" value="C:outer membrane"/>
    <property type="evidence" value="ECO:0007669"/>
    <property type="project" value="InterPro"/>
</dbReference>
<dbReference type="AlphaFoldDB" id="A0A250FAR8"/>
<dbReference type="InterPro" id="IPR000184">
    <property type="entry name" value="Bac_surfAg_D15"/>
</dbReference>